<feature type="transmembrane region" description="Helical" evidence="9">
    <location>
        <begin position="711"/>
        <end position="733"/>
    </location>
</feature>
<dbReference type="AlphaFoldDB" id="A0A813IYU6"/>
<proteinExistence type="predicted"/>
<accession>A0A813IYU6</accession>
<organism evidence="12 13">
    <name type="scientific">Polarella glacialis</name>
    <name type="common">Dinoflagellate</name>
    <dbReference type="NCBI Taxonomy" id="89957"/>
    <lineage>
        <taxon>Eukaryota</taxon>
        <taxon>Sar</taxon>
        <taxon>Alveolata</taxon>
        <taxon>Dinophyceae</taxon>
        <taxon>Suessiales</taxon>
        <taxon>Suessiaceae</taxon>
        <taxon>Polarella</taxon>
    </lineage>
</organism>
<sequence length="1048" mass="113321">MAQRYRPDKLRTAAPASLLVCFCAGVLCAGAEPDTKEVSHGLAAGSRGVSPPWSTRYDLSSSPADLPPSALAELSSIPADLLPRATLEALTSIPGFYAEPLCATCDPTMGFYLDGASFVRVSPSTLMLGKTCNAGSQCIGGCCETCRDGQWCPPSTVSVNVGENSMCPAGFHCDDFTGEKNPCEAGSACQSGGVVVDCFSLIASRRESSGQSTLDGYYCPEGSQGISECPEGHYCPNASSILICPARHYCAQKSKKPIPCSPLASCPEGSAKELTQDWVNVGLLVCLLALAAPALLPSTYRQCGIVRPPSSRDLDQSPEAKSPHRFRRSAYSQLDEFLKTDDENCLDDDAGVSIQFQDLSLYVPIGGQEVRVVSELSGSMQAGTLTAIMGSSGAGKTSFLNALCGRAYYGRRSGKVFLNGLPLRLEDHPDIVGFVPQDDTIHTDLTVRENIVFSGLFRLPQGTPMSKIQELAEETMEIFDLTSVAESLVGDSDNRFISGGQRKRVNIAVELMARPKVLFLDEPTSGLDARSATTALEALQNLASKQVTVITVIHQPRFCIYNMFDQVILLAQGGQSIYHGSPSAAVGYLDQLGYSLPEGENVADFLLDVSSGAVIRNSEGEDEDSAFSPEGNCKRTRALEQSAQRRQDLVQAWKVHVVTEKSASPAPSDGPFPNGPQMRAMPAARRKLSTLLQFQLFLQRTLVKRQRAWRFFLLDSAMVLGSQFLACIVSGRVTPTMNITNIFEFCLIANLLFNVLVTLSSMHVFADNKLIFYREAGNGYSVTAFFLANCLLDTLTATFYGIMSSLVVWAVRGSLCSAFNITALYVLVAWFSSGWSYVFSLCVPRGNLVMFSALFVVSCSTLMSGTLSFLKFDTVYSSPIIESVAGALSGGRWFVEWMTVSQYGASPAQYGYTSTANDGFRQAWLGYHDLPTIRTQNESGWFYNTSALVCFGLLSRFLAFVLIHILGRGQRNLMPIGQLLWRVGRATVAKLIPPVASRNQAVSSDEDKMSSARAVPEEGPASPFTDADCRSLRSASKLLLLGTSEFTV</sequence>
<dbReference type="PROSITE" id="PS00211">
    <property type="entry name" value="ABC_TRANSPORTER_1"/>
    <property type="match status" value="1"/>
</dbReference>
<feature type="transmembrane region" description="Helical" evidence="9">
    <location>
        <begin position="941"/>
        <end position="966"/>
    </location>
</feature>
<protein>
    <recommendedName>
        <fullName evidence="11">ABC transporter domain-containing protein</fullName>
    </recommendedName>
</protein>
<feature type="transmembrane region" description="Helical" evidence="9">
    <location>
        <begin position="822"/>
        <end position="841"/>
    </location>
</feature>
<dbReference type="InterPro" id="IPR017871">
    <property type="entry name" value="ABC_transporter-like_CS"/>
</dbReference>
<evidence type="ECO:0000256" key="4">
    <source>
        <dbReference type="ARBA" id="ARBA00022741"/>
    </source>
</evidence>
<keyword evidence="6 9" id="KW-1133">Transmembrane helix</keyword>
<dbReference type="GO" id="GO:0005524">
    <property type="term" value="F:ATP binding"/>
    <property type="evidence" value="ECO:0007669"/>
    <property type="project" value="UniProtKB-KW"/>
</dbReference>
<dbReference type="PANTHER" id="PTHR48041:SF91">
    <property type="entry name" value="ABC TRANSPORTER G FAMILY MEMBER 28"/>
    <property type="match status" value="1"/>
</dbReference>
<dbReference type="InterPro" id="IPR003593">
    <property type="entry name" value="AAA+_ATPase"/>
</dbReference>
<feature type="transmembrane region" description="Helical" evidence="9">
    <location>
        <begin position="848"/>
        <end position="870"/>
    </location>
</feature>
<dbReference type="InterPro" id="IPR003439">
    <property type="entry name" value="ABC_transporter-like_ATP-bd"/>
</dbReference>
<evidence type="ECO:0000256" key="5">
    <source>
        <dbReference type="ARBA" id="ARBA00022840"/>
    </source>
</evidence>
<dbReference type="CDD" id="cd03213">
    <property type="entry name" value="ABCG_EPDR"/>
    <property type="match status" value="1"/>
</dbReference>
<dbReference type="Pfam" id="PF19055">
    <property type="entry name" value="ABC2_membrane_7"/>
    <property type="match status" value="2"/>
</dbReference>
<evidence type="ECO:0000256" key="2">
    <source>
        <dbReference type="ARBA" id="ARBA00022448"/>
    </source>
</evidence>
<reference evidence="12" key="1">
    <citation type="submission" date="2021-02" db="EMBL/GenBank/DDBJ databases">
        <authorList>
            <person name="Dougan E. K."/>
            <person name="Rhodes N."/>
            <person name="Thang M."/>
            <person name="Chan C."/>
        </authorList>
    </citation>
    <scope>NUCLEOTIDE SEQUENCE</scope>
</reference>
<dbReference type="InterPro" id="IPR027417">
    <property type="entry name" value="P-loop_NTPase"/>
</dbReference>
<comment type="caution">
    <text evidence="12">The sequence shown here is derived from an EMBL/GenBank/DDBJ whole genome shotgun (WGS) entry which is preliminary data.</text>
</comment>
<evidence type="ECO:0000256" key="10">
    <source>
        <dbReference type="SAM" id="SignalP"/>
    </source>
</evidence>
<gene>
    <name evidence="12" type="ORF">PGLA2088_LOCUS13867</name>
</gene>
<dbReference type="PROSITE" id="PS50893">
    <property type="entry name" value="ABC_TRANSPORTER_2"/>
    <property type="match status" value="1"/>
</dbReference>
<dbReference type="Gene3D" id="3.40.50.300">
    <property type="entry name" value="P-loop containing nucleotide triphosphate hydrolases"/>
    <property type="match status" value="1"/>
</dbReference>
<dbReference type="InterPro" id="IPR050352">
    <property type="entry name" value="ABCG_transporters"/>
</dbReference>
<dbReference type="Pfam" id="PF00005">
    <property type="entry name" value="ABC_tran"/>
    <property type="match status" value="1"/>
</dbReference>
<dbReference type="GO" id="GO:0016887">
    <property type="term" value="F:ATP hydrolysis activity"/>
    <property type="evidence" value="ECO:0007669"/>
    <property type="project" value="InterPro"/>
</dbReference>
<dbReference type="GO" id="GO:0016020">
    <property type="term" value="C:membrane"/>
    <property type="evidence" value="ECO:0007669"/>
    <property type="project" value="UniProtKB-SubCell"/>
</dbReference>
<evidence type="ECO:0000256" key="3">
    <source>
        <dbReference type="ARBA" id="ARBA00022692"/>
    </source>
</evidence>
<evidence type="ECO:0000313" key="13">
    <source>
        <dbReference type="Proteomes" id="UP000626109"/>
    </source>
</evidence>
<dbReference type="GO" id="GO:0140359">
    <property type="term" value="F:ABC-type transporter activity"/>
    <property type="evidence" value="ECO:0007669"/>
    <property type="project" value="InterPro"/>
</dbReference>
<dbReference type="EMBL" id="CAJNNW010016778">
    <property type="protein sequence ID" value="CAE8659724.1"/>
    <property type="molecule type" value="Genomic_DNA"/>
</dbReference>
<feature type="transmembrane region" description="Helical" evidence="9">
    <location>
        <begin position="780"/>
        <end position="802"/>
    </location>
</feature>
<feature type="signal peptide" evidence="10">
    <location>
        <begin position="1"/>
        <end position="31"/>
    </location>
</feature>
<dbReference type="PANTHER" id="PTHR48041">
    <property type="entry name" value="ABC TRANSPORTER G FAMILY MEMBER 28"/>
    <property type="match status" value="1"/>
</dbReference>
<dbReference type="SUPFAM" id="SSF52540">
    <property type="entry name" value="P-loop containing nucleoside triphosphate hydrolases"/>
    <property type="match status" value="1"/>
</dbReference>
<evidence type="ECO:0000256" key="9">
    <source>
        <dbReference type="SAM" id="Phobius"/>
    </source>
</evidence>
<dbReference type="SMART" id="SM00382">
    <property type="entry name" value="AAA"/>
    <property type="match status" value="1"/>
</dbReference>
<keyword evidence="5" id="KW-0067">ATP-binding</keyword>
<keyword evidence="2" id="KW-0813">Transport</keyword>
<keyword evidence="4" id="KW-0547">Nucleotide-binding</keyword>
<evidence type="ECO:0000313" key="12">
    <source>
        <dbReference type="EMBL" id="CAE8659724.1"/>
    </source>
</evidence>
<evidence type="ECO:0000256" key="1">
    <source>
        <dbReference type="ARBA" id="ARBA00004141"/>
    </source>
</evidence>
<feature type="transmembrane region" description="Helical" evidence="9">
    <location>
        <begin position="739"/>
        <end position="759"/>
    </location>
</feature>
<dbReference type="FunFam" id="3.40.50.300:FF:000367">
    <property type="entry name" value="ABC transporter G family member 24"/>
    <property type="match status" value="1"/>
</dbReference>
<keyword evidence="10" id="KW-0732">Signal</keyword>
<evidence type="ECO:0000256" key="6">
    <source>
        <dbReference type="ARBA" id="ARBA00022989"/>
    </source>
</evidence>
<comment type="subcellular location">
    <subcellularLocation>
        <location evidence="1">Membrane</location>
        <topology evidence="1">Multi-pass membrane protein</topology>
    </subcellularLocation>
</comment>
<evidence type="ECO:0000259" key="11">
    <source>
        <dbReference type="PROSITE" id="PS50893"/>
    </source>
</evidence>
<dbReference type="Proteomes" id="UP000626109">
    <property type="component" value="Unassembled WGS sequence"/>
</dbReference>
<evidence type="ECO:0000256" key="8">
    <source>
        <dbReference type="SAM" id="MobiDB-lite"/>
    </source>
</evidence>
<feature type="chain" id="PRO_5032275838" description="ABC transporter domain-containing protein" evidence="10">
    <location>
        <begin position="32"/>
        <end position="1048"/>
    </location>
</feature>
<feature type="region of interest" description="Disordered" evidence="8">
    <location>
        <begin position="1000"/>
        <end position="1027"/>
    </location>
</feature>
<evidence type="ECO:0000256" key="7">
    <source>
        <dbReference type="ARBA" id="ARBA00023136"/>
    </source>
</evidence>
<name>A0A813IYU6_POLGL</name>
<keyword evidence="3 9" id="KW-0812">Transmembrane</keyword>
<feature type="domain" description="ABC transporter" evidence="11">
    <location>
        <begin position="354"/>
        <end position="598"/>
    </location>
</feature>
<dbReference type="InterPro" id="IPR043926">
    <property type="entry name" value="ABCG_dom"/>
</dbReference>
<keyword evidence="7 9" id="KW-0472">Membrane</keyword>